<dbReference type="Gene3D" id="3.20.20.140">
    <property type="entry name" value="Metal-dependent hydrolases"/>
    <property type="match status" value="1"/>
</dbReference>
<dbReference type="InterPro" id="IPR032466">
    <property type="entry name" value="Metal_Hydrolase"/>
</dbReference>
<evidence type="ECO:0000313" key="4">
    <source>
        <dbReference type="EMBL" id="KEI72246.1"/>
    </source>
</evidence>
<dbReference type="PANTHER" id="PTHR43794:SF11">
    <property type="entry name" value="AMIDOHYDROLASE-RELATED DOMAIN-CONTAINING PROTEIN"/>
    <property type="match status" value="1"/>
</dbReference>
<dbReference type="STRING" id="305900.GV64_17255"/>
<dbReference type="SUPFAM" id="SSF51338">
    <property type="entry name" value="Composite domain of metallo-dependent hydrolases"/>
    <property type="match status" value="2"/>
</dbReference>
<dbReference type="AlphaFoldDB" id="A0A081KDM0"/>
<dbReference type="eggNOG" id="COG0402">
    <property type="taxonomic scope" value="Bacteria"/>
</dbReference>
<dbReference type="InterPro" id="IPR011059">
    <property type="entry name" value="Metal-dep_hydrolase_composite"/>
</dbReference>
<dbReference type="PANTHER" id="PTHR43794">
    <property type="entry name" value="AMINOHYDROLASE SSNA-RELATED"/>
    <property type="match status" value="1"/>
</dbReference>
<dbReference type="Proteomes" id="UP000027997">
    <property type="component" value="Unassembled WGS sequence"/>
</dbReference>
<keyword evidence="5" id="KW-1185">Reference proteome</keyword>
<dbReference type="SUPFAM" id="SSF51556">
    <property type="entry name" value="Metallo-dependent hydrolases"/>
    <property type="match status" value="1"/>
</dbReference>
<accession>A0A081KDM0</accession>
<organism evidence="4 5">
    <name type="scientific">Endozoicomonas elysicola</name>
    <dbReference type="NCBI Taxonomy" id="305900"/>
    <lineage>
        <taxon>Bacteria</taxon>
        <taxon>Pseudomonadati</taxon>
        <taxon>Pseudomonadota</taxon>
        <taxon>Gammaproteobacteria</taxon>
        <taxon>Oceanospirillales</taxon>
        <taxon>Endozoicomonadaceae</taxon>
        <taxon>Endozoicomonas</taxon>
    </lineage>
</organism>
<dbReference type="GO" id="GO:0016810">
    <property type="term" value="F:hydrolase activity, acting on carbon-nitrogen (but not peptide) bonds"/>
    <property type="evidence" value="ECO:0007669"/>
    <property type="project" value="InterPro"/>
</dbReference>
<dbReference type="Gene3D" id="2.30.40.10">
    <property type="entry name" value="Urease, subunit C, domain 1"/>
    <property type="match status" value="1"/>
</dbReference>
<evidence type="ECO:0000313" key="5">
    <source>
        <dbReference type="Proteomes" id="UP000027997"/>
    </source>
</evidence>
<dbReference type="EMBL" id="JOJP01000001">
    <property type="protein sequence ID" value="KEI72246.1"/>
    <property type="molecule type" value="Genomic_DNA"/>
</dbReference>
<evidence type="ECO:0000256" key="2">
    <source>
        <dbReference type="ARBA" id="ARBA00022801"/>
    </source>
</evidence>
<dbReference type="Pfam" id="PF01979">
    <property type="entry name" value="Amidohydro_1"/>
    <property type="match status" value="1"/>
</dbReference>
<comment type="similarity">
    <text evidence="1">Belongs to the metallo-dependent hydrolases superfamily. ATZ/TRZ family.</text>
</comment>
<dbReference type="InterPro" id="IPR006680">
    <property type="entry name" value="Amidohydro-rel"/>
</dbReference>
<dbReference type="InterPro" id="IPR050287">
    <property type="entry name" value="MTA/SAH_deaminase"/>
</dbReference>
<reference evidence="4 5" key="1">
    <citation type="submission" date="2014-06" db="EMBL/GenBank/DDBJ databases">
        <title>Whole Genome Sequences of Three Symbiotic Endozoicomonas Bacteria.</title>
        <authorList>
            <person name="Neave M.J."/>
            <person name="Apprill A."/>
            <person name="Voolstra C.R."/>
        </authorList>
    </citation>
    <scope>NUCLEOTIDE SEQUENCE [LARGE SCALE GENOMIC DNA]</scope>
    <source>
        <strain evidence="4 5">DSM 22380</strain>
    </source>
</reference>
<name>A0A081KDM0_9GAMM</name>
<sequence>MSFLIKNARAVYAPGSPESTDIRISEGFITELGQGLLPLPGHQEQVIDASHCVVYPGLVNTHHHLAQSILKGVPEGLNQGLGDWLVSVPYRFWPKVTPELMYQAARLGFYELLRSGTTTCADHHYLYHKNTSPEVEAAVWQAAEEVGIRFVLCRGGTTTHGSHRGMEKSAVESESLDQYLSLLEGTRTRHHDPSPIAMKRLVVAPTSLVHGSEPDHLRVMADYARSHQLKMHSHLLEVSYDDEQALAKYGMSAIDYAESCDWLGSDVWFAHLVKTDTHAIQTLAETGTGIGHCPTSNCRLGSGIAPVIEMVEAGVPVSIGVDGSASAESASMLQELNLSWLLHRTQHGAEATHLDWVLQWGSQGGAKILGLDGVGEIAVGKAADIALYNVDNPRMVSVHSPLWAPLMCGEPAQVDYLFVNGKLRVEHGEVAGIDERQLVTDIHSALTELTKLVSQ</sequence>
<dbReference type="NCBIfam" id="NF009059">
    <property type="entry name" value="PRK12393.1"/>
    <property type="match status" value="1"/>
</dbReference>
<evidence type="ECO:0000256" key="1">
    <source>
        <dbReference type="ARBA" id="ARBA00006745"/>
    </source>
</evidence>
<keyword evidence="2 4" id="KW-0378">Hydrolase</keyword>
<comment type="caution">
    <text evidence="4">The sequence shown here is derived from an EMBL/GenBank/DDBJ whole genome shotgun (WGS) entry which is preliminary data.</text>
</comment>
<proteinExistence type="inferred from homology"/>
<evidence type="ECO:0000259" key="3">
    <source>
        <dbReference type="Pfam" id="PF01979"/>
    </source>
</evidence>
<feature type="domain" description="Amidohydrolase-related" evidence="3">
    <location>
        <begin position="53"/>
        <end position="423"/>
    </location>
</feature>
<dbReference type="CDD" id="cd01298">
    <property type="entry name" value="ATZ_TRZ_like"/>
    <property type="match status" value="1"/>
</dbReference>
<gene>
    <name evidence="4" type="ORF">GV64_17255</name>
</gene>
<dbReference type="RefSeq" id="WP_020583855.1">
    <property type="nucleotide sequence ID" value="NZ_JOJP01000001.1"/>
</dbReference>
<protein>
    <submittedName>
        <fullName evidence="4">Amidohydrolase</fullName>
    </submittedName>
</protein>